<gene>
    <name evidence="2" type="ORF">ACFPET_11125</name>
</gene>
<keyword evidence="1" id="KW-0812">Transmembrane</keyword>
<dbReference type="Proteomes" id="UP001595823">
    <property type="component" value="Unassembled WGS sequence"/>
</dbReference>
<proteinExistence type="predicted"/>
<evidence type="ECO:0000313" key="2">
    <source>
        <dbReference type="EMBL" id="MFC4335753.1"/>
    </source>
</evidence>
<accession>A0ABV8TZB8</accession>
<comment type="caution">
    <text evidence="2">The sequence shown here is derived from an EMBL/GenBank/DDBJ whole genome shotgun (WGS) entry which is preliminary data.</text>
</comment>
<name>A0ABV8TZB8_9ACTN</name>
<protein>
    <submittedName>
        <fullName evidence="2">FxLYD domain-containing protein</fullName>
    </submittedName>
</protein>
<organism evidence="2 3">
    <name type="scientific">Salininema proteolyticum</name>
    <dbReference type="NCBI Taxonomy" id="1607685"/>
    <lineage>
        <taxon>Bacteria</taxon>
        <taxon>Bacillati</taxon>
        <taxon>Actinomycetota</taxon>
        <taxon>Actinomycetes</taxon>
        <taxon>Glycomycetales</taxon>
        <taxon>Glycomycetaceae</taxon>
        <taxon>Salininema</taxon>
    </lineage>
</organism>
<dbReference type="InterPro" id="IPR047676">
    <property type="entry name" value="FxLYD_dom"/>
</dbReference>
<sequence>MATQSPYQPAPTPVQPQGGGGMAVTSLVLGIVGLALAWIPLLNYIGLVLAVIGLVLGAVGLAGALKGRRTGKGMAITGIVLSILAAASVFVSGYIYTQAFNDAVDEVNDEIDDTVNRMDGSATEDILENELTVEFGEFTVEEDEYGFQEPSVEVTFTNVSEETESYTVTVEAADADGNRIAEDYFYASDLQAGQSVTEKLFTLVLEDDFDAMDSAELRVVEVTA</sequence>
<evidence type="ECO:0000313" key="3">
    <source>
        <dbReference type="Proteomes" id="UP001595823"/>
    </source>
</evidence>
<dbReference type="EMBL" id="JBHSDK010000015">
    <property type="protein sequence ID" value="MFC4335753.1"/>
    <property type="molecule type" value="Genomic_DNA"/>
</dbReference>
<dbReference type="NCBIfam" id="NF038353">
    <property type="entry name" value="FxLYD_dom"/>
    <property type="match status" value="1"/>
</dbReference>
<feature type="transmembrane region" description="Helical" evidence="1">
    <location>
        <begin position="76"/>
        <end position="96"/>
    </location>
</feature>
<reference evidence="3" key="1">
    <citation type="journal article" date="2019" name="Int. J. Syst. Evol. Microbiol.">
        <title>The Global Catalogue of Microorganisms (GCM) 10K type strain sequencing project: providing services to taxonomists for standard genome sequencing and annotation.</title>
        <authorList>
            <consortium name="The Broad Institute Genomics Platform"/>
            <consortium name="The Broad Institute Genome Sequencing Center for Infectious Disease"/>
            <person name="Wu L."/>
            <person name="Ma J."/>
        </authorList>
    </citation>
    <scope>NUCLEOTIDE SEQUENCE [LARGE SCALE GENOMIC DNA]</scope>
    <source>
        <strain evidence="3">IBRC-M 10908</strain>
    </source>
</reference>
<keyword evidence="3" id="KW-1185">Reference proteome</keyword>
<dbReference type="RefSeq" id="WP_380620926.1">
    <property type="nucleotide sequence ID" value="NZ_JBHSDK010000015.1"/>
</dbReference>
<evidence type="ECO:0000256" key="1">
    <source>
        <dbReference type="SAM" id="Phobius"/>
    </source>
</evidence>
<feature type="transmembrane region" description="Helical" evidence="1">
    <location>
        <begin position="21"/>
        <end position="39"/>
    </location>
</feature>
<keyword evidence="1" id="KW-0472">Membrane</keyword>
<keyword evidence="1" id="KW-1133">Transmembrane helix</keyword>
<feature type="transmembrane region" description="Helical" evidence="1">
    <location>
        <begin position="45"/>
        <end position="64"/>
    </location>
</feature>